<organism evidence="2 3">
    <name type="scientific">Buddleja alternifolia</name>
    <dbReference type="NCBI Taxonomy" id="168488"/>
    <lineage>
        <taxon>Eukaryota</taxon>
        <taxon>Viridiplantae</taxon>
        <taxon>Streptophyta</taxon>
        <taxon>Embryophyta</taxon>
        <taxon>Tracheophyta</taxon>
        <taxon>Spermatophyta</taxon>
        <taxon>Magnoliopsida</taxon>
        <taxon>eudicotyledons</taxon>
        <taxon>Gunneridae</taxon>
        <taxon>Pentapetalae</taxon>
        <taxon>asterids</taxon>
        <taxon>lamiids</taxon>
        <taxon>Lamiales</taxon>
        <taxon>Scrophulariaceae</taxon>
        <taxon>Buddlejeae</taxon>
        <taxon>Buddleja</taxon>
    </lineage>
</organism>
<dbReference type="PANTHER" id="PTHR37708:SF2">
    <property type="entry name" value="HOMEOBOX HOX-B3-LIKE PROTEIN"/>
    <property type="match status" value="1"/>
</dbReference>
<keyword evidence="3" id="KW-1185">Reference proteome</keyword>
<accession>A0AAV6WST5</accession>
<gene>
    <name evidence="2" type="ORF">BUALT_Bualt11G0056300</name>
</gene>
<dbReference type="PANTHER" id="PTHR37708">
    <property type="entry name" value="HOMEOBOX HOX-B3-LIKE PROTEIN"/>
    <property type="match status" value="1"/>
</dbReference>
<proteinExistence type="predicted"/>
<protein>
    <submittedName>
        <fullName evidence="2">Uncharacterized protein</fullName>
    </submittedName>
</protein>
<sequence length="221" mass="24022">MAEAKHASLLLHNQTLNSLHAALDPKSLILSQFSDSNTLQLTTDSFVMERGPRYKEYSDLRDKKLRKKNLREEEFDKNLTNPSILTPPKKQVKFSSNFTTPPRRPKAPSILTQSVPDFSSALRKENRKPAAALPPMAERSATPPAGLSKSGRMYGKIGGGSKSTNSSAEKRSGGLMARKSYANMDELKGLGSAAGNAINGEHRGGRSGRGIGKTVLGLRQF</sequence>
<evidence type="ECO:0000256" key="1">
    <source>
        <dbReference type="SAM" id="MobiDB-lite"/>
    </source>
</evidence>
<reference evidence="2" key="1">
    <citation type="submission" date="2019-10" db="EMBL/GenBank/DDBJ databases">
        <authorList>
            <person name="Zhang R."/>
            <person name="Pan Y."/>
            <person name="Wang J."/>
            <person name="Ma R."/>
            <person name="Yu S."/>
        </authorList>
    </citation>
    <scope>NUCLEOTIDE SEQUENCE</scope>
    <source>
        <strain evidence="2">LA-IB0</strain>
        <tissue evidence="2">Leaf</tissue>
    </source>
</reference>
<evidence type="ECO:0000313" key="2">
    <source>
        <dbReference type="EMBL" id="KAG8373739.1"/>
    </source>
</evidence>
<name>A0AAV6WST5_9LAMI</name>
<dbReference type="EMBL" id="WHWC01000011">
    <property type="protein sequence ID" value="KAG8373739.1"/>
    <property type="molecule type" value="Genomic_DNA"/>
</dbReference>
<comment type="caution">
    <text evidence="2">The sequence shown here is derived from an EMBL/GenBank/DDBJ whole genome shotgun (WGS) entry which is preliminary data.</text>
</comment>
<dbReference type="AlphaFoldDB" id="A0AAV6WST5"/>
<evidence type="ECO:0000313" key="3">
    <source>
        <dbReference type="Proteomes" id="UP000826271"/>
    </source>
</evidence>
<feature type="region of interest" description="Disordered" evidence="1">
    <location>
        <begin position="78"/>
        <end position="171"/>
    </location>
</feature>
<feature type="region of interest" description="Disordered" evidence="1">
    <location>
        <begin position="191"/>
        <end position="221"/>
    </location>
</feature>
<dbReference type="Proteomes" id="UP000826271">
    <property type="component" value="Unassembled WGS sequence"/>
</dbReference>